<dbReference type="GO" id="GO:0005737">
    <property type="term" value="C:cytoplasm"/>
    <property type="evidence" value="ECO:0007669"/>
    <property type="project" value="TreeGrafter"/>
</dbReference>
<dbReference type="PANTHER" id="PTHR44533:SF4">
    <property type="entry name" value="DEAD_H RNA HELICASE, PUTATIVE-RELATED"/>
    <property type="match status" value="1"/>
</dbReference>
<keyword evidence="2" id="KW-0067">ATP-binding</keyword>
<dbReference type="GO" id="GO:0016787">
    <property type="term" value="F:hydrolase activity"/>
    <property type="evidence" value="ECO:0007669"/>
    <property type="project" value="UniProtKB-KW"/>
</dbReference>
<evidence type="ECO:0000256" key="1">
    <source>
        <dbReference type="ARBA" id="ARBA00022801"/>
    </source>
</evidence>
<accession>F9GDU3</accession>
<comment type="caution">
    <text evidence="3">The sequence shown here is derived from an EMBL/GenBank/DDBJ whole genome shotgun (WGS) entry which is preliminary data.</text>
</comment>
<reference evidence="3" key="1">
    <citation type="journal article" date="2012" name="Mol. Plant Microbe Interact.">
        <title>A highly conserved effector in Fusarium oxysporum is required for full virulence on Arabidopsis.</title>
        <authorList>
            <person name="Thatcher L.F."/>
            <person name="Gardiner D.M."/>
            <person name="Kazan K."/>
            <person name="Manners J."/>
        </authorList>
    </citation>
    <scope>NUCLEOTIDE SEQUENCE [LARGE SCALE GENOMIC DNA]</scope>
    <source>
        <strain evidence="3">Fo5176</strain>
    </source>
</reference>
<protein>
    <submittedName>
        <fullName evidence="3">Uncharacterized protein</fullName>
    </submittedName>
</protein>
<dbReference type="AlphaFoldDB" id="F9GDU3"/>
<dbReference type="InterPro" id="IPR052431">
    <property type="entry name" value="SKI2_subfamily_helicases"/>
</dbReference>
<proteinExistence type="predicted"/>
<dbReference type="PANTHER" id="PTHR44533">
    <property type="entry name" value="DEAD/H RNA HELICASE, PUTATIVE-RELATED"/>
    <property type="match status" value="1"/>
</dbReference>
<sequence length="570" mass="64569">MASSSKKPSEEALLDWYADLQPLTVDIVGDFAGRELFLIHGEALMRHCLIEARVDFDIFFRGFENVCASEDSAGWKHPFKFKLARRILIQHLTRSIVDFKILEFDSFESQECTTYLTNNAIHFILCDDGRGVGLEQTVRLQHLIWKVVNSGRNVAIINSILWRSSKVNPIDLNLKVVPREKFAVIFCRGYLERSSEDEVSGADLELVEALLLHMATLRFCPLQNRNTHPERFLKHVVSSYDTGFVQLFCTASQDLAENGYAVRGQAEWDLFDLFDGHVFFYVLHAIRVGSEFPLPIIDRGKALSAMVFGQRSMNGRTLFTALKPSETYQPPVPPPHTVPTVLSFNNPVLKEILEDVWVKEVPEDVDPAAELVFQDLRHWHSYKPLNTGARTTPDKVPVWLENSRRKRHQRQMADVILYAASLSNSIGKLLSRETIVVGDLAKQRSAHAALNANTNSGRQAKAGHQSVRGGKKKALQAACALNEKKALARQNDALHLWVMKCAEFEKTENPVSRYLKTLNFLSDRSPGSHVSVRPEVLLYLCHILGSIWDQTRKQVDEDSPRGQFQTQLLK</sequence>
<evidence type="ECO:0000313" key="3">
    <source>
        <dbReference type="EMBL" id="EGU72663.1"/>
    </source>
</evidence>
<keyword evidence="2" id="KW-0547">Nucleotide-binding</keyword>
<keyword evidence="1" id="KW-0378">Hydrolase</keyword>
<dbReference type="EMBL" id="AFQF01005792">
    <property type="protein sequence ID" value="EGU72663.1"/>
    <property type="molecule type" value="Genomic_DNA"/>
</dbReference>
<evidence type="ECO:0000256" key="2">
    <source>
        <dbReference type="ARBA" id="ARBA00022806"/>
    </source>
</evidence>
<dbReference type="STRING" id="660025.F9GDU3"/>
<dbReference type="OrthoDB" id="2320933at2759"/>
<keyword evidence="2" id="KW-0347">Helicase</keyword>
<name>F9GDU3_FUSOF</name>
<gene>
    <name evidence="3" type="ORF">FOXB_16827</name>
</gene>
<dbReference type="GO" id="GO:0004386">
    <property type="term" value="F:helicase activity"/>
    <property type="evidence" value="ECO:0007669"/>
    <property type="project" value="UniProtKB-KW"/>
</dbReference>
<organism evidence="3">
    <name type="scientific">Fusarium oxysporum (strain Fo5176)</name>
    <name type="common">Fusarium vascular wilt</name>
    <dbReference type="NCBI Taxonomy" id="660025"/>
    <lineage>
        <taxon>Eukaryota</taxon>
        <taxon>Fungi</taxon>
        <taxon>Dikarya</taxon>
        <taxon>Ascomycota</taxon>
        <taxon>Pezizomycotina</taxon>
        <taxon>Sordariomycetes</taxon>
        <taxon>Hypocreomycetidae</taxon>
        <taxon>Hypocreales</taxon>
        <taxon>Nectriaceae</taxon>
        <taxon>Fusarium</taxon>
        <taxon>Fusarium oxysporum species complex</taxon>
    </lineage>
</organism>